<evidence type="ECO:0000313" key="4">
    <source>
        <dbReference type="EMBL" id="KAJ8545833.1"/>
    </source>
</evidence>
<dbReference type="GO" id="GO:0016787">
    <property type="term" value="F:hydrolase activity"/>
    <property type="evidence" value="ECO:0007669"/>
    <property type="project" value="UniProtKB-KW"/>
</dbReference>
<comment type="caution">
    <text evidence="4">The sequence shown here is derived from an EMBL/GenBank/DDBJ whole genome shotgun (WGS) entry which is preliminary data.</text>
</comment>
<dbReference type="SMART" id="SM00490">
    <property type="entry name" value="HELICc"/>
    <property type="match status" value="1"/>
</dbReference>
<keyword evidence="5" id="KW-1185">Reference proteome</keyword>
<dbReference type="PROSITE" id="PS51194">
    <property type="entry name" value="HELICASE_CTER"/>
    <property type="match status" value="1"/>
</dbReference>
<dbReference type="InterPro" id="IPR027417">
    <property type="entry name" value="P-loop_NTPase"/>
</dbReference>
<dbReference type="Gene3D" id="3.40.50.300">
    <property type="entry name" value="P-loop containing nucleotide triphosphate hydrolases"/>
    <property type="match status" value="1"/>
</dbReference>
<dbReference type="Proteomes" id="UP001152561">
    <property type="component" value="Unassembled WGS sequence"/>
</dbReference>
<feature type="region of interest" description="Disordered" evidence="2">
    <location>
        <begin position="1"/>
        <end position="22"/>
    </location>
</feature>
<dbReference type="FunFam" id="3.40.50.300:FF:001184">
    <property type="entry name" value="Chromatin complex subunit A 106"/>
    <property type="match status" value="1"/>
</dbReference>
<sequence length="386" mass="44515">MNRSPKRRRDAPNHEDMNTPTKKMKVMEVVAKLHAILRPFLLRRMKVDVEQMLPRKKEILLYATMTEYQKKFQEHLINRTLEGYLLENVSTGNGFKGKLNNLMIQLRKNCNHPDLLESLYNGSNFYPPVEQIVEQCGKFRLLDRLLSKLFARKHKVLIFSQWTRVLDIMDYYFSEKGFDVCRIDGSVKLDERKRQIKEFNDVSSKYRIFLLSTRAGGLGINLTAADTCILYDSDWNPQMDLQAMDRCHRIGQTKPVHVYRLSTALSVEGRILKRAFSKLKLEHVVIGKGQFKQERSKPSVDVKDVTEEEDLLTLLKDEDSEEDKLVQTDVSDEDLERILDRSDLLVGPSAEDVNTESRVNILPLRGPGWEVVIPTATGGMLSTLNS</sequence>
<dbReference type="Pfam" id="PF00176">
    <property type="entry name" value="SNF2-rel_dom"/>
    <property type="match status" value="1"/>
</dbReference>
<accession>A0A9Q1R8W5</accession>
<dbReference type="Pfam" id="PF00271">
    <property type="entry name" value="Helicase_C"/>
    <property type="match status" value="1"/>
</dbReference>
<protein>
    <recommendedName>
        <fullName evidence="3">Helicase C-terminal domain-containing protein</fullName>
    </recommendedName>
</protein>
<gene>
    <name evidence="4" type="ORF">K7X08_018416</name>
</gene>
<evidence type="ECO:0000256" key="1">
    <source>
        <dbReference type="ARBA" id="ARBA00022801"/>
    </source>
</evidence>
<dbReference type="AlphaFoldDB" id="A0A9Q1R8W5"/>
<dbReference type="InterPro" id="IPR049730">
    <property type="entry name" value="SNF2/RAD54-like_C"/>
</dbReference>
<dbReference type="InterPro" id="IPR000330">
    <property type="entry name" value="SNF2_N"/>
</dbReference>
<dbReference type="PANTHER" id="PTHR10799">
    <property type="entry name" value="SNF2/RAD54 HELICASE FAMILY"/>
    <property type="match status" value="1"/>
</dbReference>
<dbReference type="CDD" id="cd18793">
    <property type="entry name" value="SF2_C_SNF"/>
    <property type="match status" value="1"/>
</dbReference>
<dbReference type="EMBL" id="JAJAGQ010000013">
    <property type="protein sequence ID" value="KAJ8545833.1"/>
    <property type="molecule type" value="Genomic_DNA"/>
</dbReference>
<evidence type="ECO:0000259" key="3">
    <source>
        <dbReference type="PROSITE" id="PS51194"/>
    </source>
</evidence>
<name>A0A9Q1R8W5_9SOLA</name>
<dbReference type="GO" id="GO:0005524">
    <property type="term" value="F:ATP binding"/>
    <property type="evidence" value="ECO:0007669"/>
    <property type="project" value="InterPro"/>
</dbReference>
<keyword evidence="1" id="KW-0378">Hydrolase</keyword>
<dbReference type="OrthoDB" id="5857104at2759"/>
<reference evidence="5" key="1">
    <citation type="journal article" date="2023" name="Proc. Natl. Acad. Sci. U.S.A.">
        <title>Genomic and structural basis for evolution of tropane alkaloid biosynthesis.</title>
        <authorList>
            <person name="Wanga Y.-J."/>
            <person name="Taina T."/>
            <person name="Yua J.-Y."/>
            <person name="Lia J."/>
            <person name="Xua B."/>
            <person name="Chenc J."/>
            <person name="D'Auriad J.C."/>
            <person name="Huanga J.-P."/>
            <person name="Huanga S.-X."/>
        </authorList>
    </citation>
    <scope>NUCLEOTIDE SEQUENCE [LARGE SCALE GENOMIC DNA]</scope>
    <source>
        <strain evidence="5">cv. KIB-2019</strain>
    </source>
</reference>
<dbReference type="SUPFAM" id="SSF52540">
    <property type="entry name" value="P-loop containing nucleoside triphosphate hydrolases"/>
    <property type="match status" value="1"/>
</dbReference>
<evidence type="ECO:0000313" key="5">
    <source>
        <dbReference type="Proteomes" id="UP001152561"/>
    </source>
</evidence>
<evidence type="ECO:0000256" key="2">
    <source>
        <dbReference type="SAM" id="MobiDB-lite"/>
    </source>
</evidence>
<organism evidence="4 5">
    <name type="scientific">Anisodus acutangulus</name>
    <dbReference type="NCBI Taxonomy" id="402998"/>
    <lineage>
        <taxon>Eukaryota</taxon>
        <taxon>Viridiplantae</taxon>
        <taxon>Streptophyta</taxon>
        <taxon>Embryophyta</taxon>
        <taxon>Tracheophyta</taxon>
        <taxon>Spermatophyta</taxon>
        <taxon>Magnoliopsida</taxon>
        <taxon>eudicotyledons</taxon>
        <taxon>Gunneridae</taxon>
        <taxon>Pentapetalae</taxon>
        <taxon>asterids</taxon>
        <taxon>lamiids</taxon>
        <taxon>Solanales</taxon>
        <taxon>Solanaceae</taxon>
        <taxon>Solanoideae</taxon>
        <taxon>Hyoscyameae</taxon>
        <taxon>Anisodus</taxon>
    </lineage>
</organism>
<feature type="domain" description="Helicase C-terminal" evidence="3">
    <location>
        <begin position="141"/>
        <end position="299"/>
    </location>
</feature>
<proteinExistence type="predicted"/>
<dbReference type="InterPro" id="IPR001650">
    <property type="entry name" value="Helicase_C-like"/>
</dbReference>